<dbReference type="AlphaFoldDB" id="A0AAV5WN10"/>
<reference evidence="1" key="1">
    <citation type="submission" date="2023-10" db="EMBL/GenBank/DDBJ databases">
        <title>Genome assembly of Pristionchus species.</title>
        <authorList>
            <person name="Yoshida K."/>
            <person name="Sommer R.J."/>
        </authorList>
    </citation>
    <scope>NUCLEOTIDE SEQUENCE</scope>
    <source>
        <strain evidence="1">RS5133</strain>
    </source>
</reference>
<dbReference type="Proteomes" id="UP001432322">
    <property type="component" value="Unassembled WGS sequence"/>
</dbReference>
<organism evidence="1 2">
    <name type="scientific">Pristionchus fissidentatus</name>
    <dbReference type="NCBI Taxonomy" id="1538716"/>
    <lineage>
        <taxon>Eukaryota</taxon>
        <taxon>Metazoa</taxon>
        <taxon>Ecdysozoa</taxon>
        <taxon>Nematoda</taxon>
        <taxon>Chromadorea</taxon>
        <taxon>Rhabditida</taxon>
        <taxon>Rhabditina</taxon>
        <taxon>Diplogasteromorpha</taxon>
        <taxon>Diplogasteroidea</taxon>
        <taxon>Neodiplogasteridae</taxon>
        <taxon>Pristionchus</taxon>
    </lineage>
</organism>
<feature type="non-terminal residue" evidence="1">
    <location>
        <position position="264"/>
    </location>
</feature>
<comment type="caution">
    <text evidence="1">The sequence shown here is derived from an EMBL/GenBank/DDBJ whole genome shotgun (WGS) entry which is preliminary data.</text>
</comment>
<proteinExistence type="predicted"/>
<dbReference type="EMBL" id="BTSY01000006">
    <property type="protein sequence ID" value="GMT33676.1"/>
    <property type="molecule type" value="Genomic_DNA"/>
</dbReference>
<evidence type="ECO:0000313" key="1">
    <source>
        <dbReference type="EMBL" id="GMT33676.1"/>
    </source>
</evidence>
<sequence>RIEVESNEKLVVYCKRRNCDITFLEINFENEINFDGKTLRCNSKMRMLRINGKFRKDNLICHSQRNQWMDINENEIGLRGDEIIYADCLTPCFTNLDKNEGSTMPDGQGGLEFSLVCDGSTTAIQHIPPTGTKRYENLRCDYKNGWRDQNGKMIGEAGVQLEVTCEQYCDYTTHPEIVEESTKYDLTISCQKENYALSNPSIQKPIRSGLSCSLNGGWKDKDNNVINDNNEKQFKVECKKRCTVKTPLSPDIIQSDVLTVKCDT</sequence>
<keyword evidence="2" id="KW-1185">Reference proteome</keyword>
<protein>
    <submittedName>
        <fullName evidence="1">Uncharacterized protein</fullName>
    </submittedName>
</protein>
<accession>A0AAV5WN10</accession>
<evidence type="ECO:0000313" key="2">
    <source>
        <dbReference type="Proteomes" id="UP001432322"/>
    </source>
</evidence>
<name>A0AAV5WN10_9BILA</name>
<gene>
    <name evidence="1" type="ORF">PFISCL1PPCAC_24973</name>
</gene>
<feature type="non-terminal residue" evidence="1">
    <location>
        <position position="1"/>
    </location>
</feature>